<name>A0ACC0UXB1_9HYPO</name>
<protein>
    <submittedName>
        <fullName evidence="1">Uncharacterized protein</fullName>
    </submittedName>
</protein>
<gene>
    <name evidence="1" type="ORF">N3K66_007713</name>
</gene>
<organism evidence="1 2">
    <name type="scientific">Trichothecium roseum</name>
    <dbReference type="NCBI Taxonomy" id="47278"/>
    <lineage>
        <taxon>Eukaryota</taxon>
        <taxon>Fungi</taxon>
        <taxon>Dikarya</taxon>
        <taxon>Ascomycota</taxon>
        <taxon>Pezizomycotina</taxon>
        <taxon>Sordariomycetes</taxon>
        <taxon>Hypocreomycetidae</taxon>
        <taxon>Hypocreales</taxon>
        <taxon>Hypocreales incertae sedis</taxon>
        <taxon>Trichothecium</taxon>
    </lineage>
</organism>
<keyword evidence="2" id="KW-1185">Reference proteome</keyword>
<dbReference type="EMBL" id="CM047946">
    <property type="protein sequence ID" value="KAI9897857.1"/>
    <property type="molecule type" value="Genomic_DNA"/>
</dbReference>
<evidence type="ECO:0000313" key="2">
    <source>
        <dbReference type="Proteomes" id="UP001163324"/>
    </source>
</evidence>
<comment type="caution">
    <text evidence="1">The sequence shown here is derived from an EMBL/GenBank/DDBJ whole genome shotgun (WGS) entry which is preliminary data.</text>
</comment>
<proteinExistence type="predicted"/>
<sequence>MDTAKQTAEHSHEATTREAQEQRAMAHAKEWTPSIDRRQSFSKEDQKRALQMSGIADKSIADEHGEFTKKNKMRPIENATNYPGQ</sequence>
<dbReference type="Proteomes" id="UP001163324">
    <property type="component" value="Chromosome 7"/>
</dbReference>
<reference evidence="1" key="1">
    <citation type="submission" date="2022-10" db="EMBL/GenBank/DDBJ databases">
        <title>Complete Genome of Trichothecium roseum strain YXFP-22015, a Plant Pathogen Isolated from Citrus.</title>
        <authorList>
            <person name="Wang Y."/>
            <person name="Zhu L."/>
        </authorList>
    </citation>
    <scope>NUCLEOTIDE SEQUENCE</scope>
    <source>
        <strain evidence="1">YXFP-22015</strain>
    </source>
</reference>
<evidence type="ECO:0000313" key="1">
    <source>
        <dbReference type="EMBL" id="KAI9897857.1"/>
    </source>
</evidence>
<accession>A0ACC0UXB1</accession>